<evidence type="ECO:0000313" key="1">
    <source>
        <dbReference type="EMBL" id="GFY70992.1"/>
    </source>
</evidence>
<reference evidence="1" key="1">
    <citation type="submission" date="2020-08" db="EMBL/GenBank/DDBJ databases">
        <title>Multicomponent nature underlies the extraordinary mechanical properties of spider dragline silk.</title>
        <authorList>
            <person name="Kono N."/>
            <person name="Nakamura H."/>
            <person name="Mori M."/>
            <person name="Yoshida Y."/>
            <person name="Ohtoshi R."/>
            <person name="Malay A.D."/>
            <person name="Moran D.A.P."/>
            <person name="Tomita M."/>
            <person name="Numata K."/>
            <person name="Arakawa K."/>
        </authorList>
    </citation>
    <scope>NUCLEOTIDE SEQUENCE</scope>
</reference>
<name>A0A8X6YFD3_9ARAC</name>
<evidence type="ECO:0000313" key="2">
    <source>
        <dbReference type="Proteomes" id="UP000886998"/>
    </source>
</evidence>
<keyword evidence="2" id="KW-1185">Reference proteome</keyword>
<gene>
    <name evidence="1" type="ORF">TNIN_85661</name>
</gene>
<dbReference type="AlphaFoldDB" id="A0A8X6YFD3"/>
<accession>A0A8X6YFD3</accession>
<dbReference type="Proteomes" id="UP000886998">
    <property type="component" value="Unassembled WGS sequence"/>
</dbReference>
<comment type="caution">
    <text evidence="1">The sequence shown here is derived from an EMBL/GenBank/DDBJ whole genome shotgun (WGS) entry which is preliminary data.</text>
</comment>
<proteinExistence type="predicted"/>
<organism evidence="1 2">
    <name type="scientific">Trichonephila inaurata madagascariensis</name>
    <dbReference type="NCBI Taxonomy" id="2747483"/>
    <lineage>
        <taxon>Eukaryota</taxon>
        <taxon>Metazoa</taxon>
        <taxon>Ecdysozoa</taxon>
        <taxon>Arthropoda</taxon>
        <taxon>Chelicerata</taxon>
        <taxon>Arachnida</taxon>
        <taxon>Araneae</taxon>
        <taxon>Araneomorphae</taxon>
        <taxon>Entelegynae</taxon>
        <taxon>Araneoidea</taxon>
        <taxon>Nephilidae</taxon>
        <taxon>Trichonephila</taxon>
        <taxon>Trichonephila inaurata</taxon>
    </lineage>
</organism>
<sequence>MMACSTCYSTTNTAVRHQKNVNEPFSFPFGPQELQLTAISSRVCPETIKKYSFLLNRPTCIRNGYVCFVQW</sequence>
<protein>
    <submittedName>
        <fullName evidence="1">Uncharacterized protein</fullName>
    </submittedName>
</protein>
<dbReference type="EMBL" id="BMAV01018553">
    <property type="protein sequence ID" value="GFY70992.1"/>
    <property type="molecule type" value="Genomic_DNA"/>
</dbReference>